<dbReference type="InterPro" id="IPR013221">
    <property type="entry name" value="Mur_ligase_cen"/>
</dbReference>
<dbReference type="NCBIfam" id="TIGR01499">
    <property type="entry name" value="folC"/>
    <property type="match status" value="1"/>
</dbReference>
<feature type="domain" description="Mur ligase C-terminal" evidence="22">
    <location>
        <begin position="301"/>
        <end position="418"/>
    </location>
</feature>
<comment type="catalytic activity">
    <reaction evidence="18">
        <text>10-formyltetrahydrofolyl-(gamma-L-Glu)(n) + L-glutamate + ATP = 10-formyltetrahydrofolyl-(gamma-L-Glu)(n+1) + ADP + phosphate + H(+)</text>
        <dbReference type="Rhea" id="RHEA:51904"/>
        <dbReference type="Rhea" id="RHEA-COMP:13088"/>
        <dbReference type="Rhea" id="RHEA-COMP:14300"/>
        <dbReference type="ChEBI" id="CHEBI:15378"/>
        <dbReference type="ChEBI" id="CHEBI:29985"/>
        <dbReference type="ChEBI" id="CHEBI:30616"/>
        <dbReference type="ChEBI" id="CHEBI:43474"/>
        <dbReference type="ChEBI" id="CHEBI:134413"/>
        <dbReference type="ChEBI" id="CHEBI:456216"/>
        <dbReference type="EC" id="6.3.2.17"/>
    </reaction>
</comment>
<protein>
    <recommendedName>
        <fullName evidence="7">Dihydrofolate synthase/folylpolyglutamate synthase</fullName>
        <ecNumber evidence="5">6.3.2.12</ecNumber>
        <ecNumber evidence="6">6.3.2.17</ecNumber>
    </recommendedName>
    <alternativeName>
        <fullName evidence="16">Folylpoly-gamma-glutamate synthetase-dihydrofolate synthetase</fullName>
    </alternativeName>
    <alternativeName>
        <fullName evidence="14">Folylpolyglutamate synthetase</fullName>
    </alternativeName>
    <alternativeName>
        <fullName evidence="15">Tetrahydrofolylpolyglutamate synthase</fullName>
    </alternativeName>
</protein>
<evidence type="ECO:0000256" key="18">
    <source>
        <dbReference type="ARBA" id="ARBA00047808"/>
    </source>
</evidence>
<comment type="caution">
    <text evidence="24">The sequence shown here is derived from an EMBL/GenBank/DDBJ whole genome shotgun (WGS) entry which is preliminary data.</text>
</comment>
<comment type="pathway">
    <text evidence="3">Cofactor biosynthesis; tetrahydrofolylpolyglutamate biosynthesis.</text>
</comment>
<keyword evidence="11 21" id="KW-0067">ATP-binding</keyword>
<keyword evidence="8 21" id="KW-0436">Ligase</keyword>
<comment type="function">
    <text evidence="1">Functions in two distinct reactions of the de novo folate biosynthetic pathway. Catalyzes the addition of a glutamate residue to dihydropteroate (7,8-dihydropteroate or H2Pte) to form dihydrofolate (7,8-dihydrofolate monoglutamate or H2Pte-Glu). Also catalyzes successive additions of L-glutamate to tetrahydrofolate or 10-formyltetrahydrofolate or 5,10-methylenetetrahydrofolate, leading to folylpolyglutamate derivatives.</text>
</comment>
<dbReference type="EC" id="6.3.2.12" evidence="5"/>
<evidence type="ECO:0000256" key="20">
    <source>
        <dbReference type="ARBA" id="ARBA00049161"/>
    </source>
</evidence>
<dbReference type="Pfam" id="PF02875">
    <property type="entry name" value="Mur_ligase_C"/>
    <property type="match status" value="1"/>
</dbReference>
<evidence type="ECO:0000256" key="21">
    <source>
        <dbReference type="PIRNR" id="PIRNR001563"/>
    </source>
</evidence>
<dbReference type="InterPro" id="IPR036615">
    <property type="entry name" value="Mur_ligase_C_dom_sf"/>
</dbReference>
<organism evidence="24 25">
    <name type="scientific">Algoriphagus aquatilis</name>
    <dbReference type="NCBI Taxonomy" id="490186"/>
    <lineage>
        <taxon>Bacteria</taxon>
        <taxon>Pseudomonadati</taxon>
        <taxon>Bacteroidota</taxon>
        <taxon>Cytophagia</taxon>
        <taxon>Cytophagales</taxon>
        <taxon>Cyclobacteriaceae</taxon>
        <taxon>Algoriphagus</taxon>
    </lineage>
</organism>
<dbReference type="Proteomes" id="UP001596163">
    <property type="component" value="Unassembled WGS sequence"/>
</dbReference>
<evidence type="ECO:0000256" key="5">
    <source>
        <dbReference type="ARBA" id="ARBA00013023"/>
    </source>
</evidence>
<evidence type="ECO:0000256" key="10">
    <source>
        <dbReference type="ARBA" id="ARBA00022741"/>
    </source>
</evidence>
<dbReference type="EMBL" id="JBHSKS010000003">
    <property type="protein sequence ID" value="MFC5191376.1"/>
    <property type="molecule type" value="Genomic_DNA"/>
</dbReference>
<comment type="catalytic activity">
    <reaction evidence="20">
        <text>7,8-dihydropteroate + L-glutamate + ATP = 7,8-dihydrofolate + ADP + phosphate + H(+)</text>
        <dbReference type="Rhea" id="RHEA:23584"/>
        <dbReference type="ChEBI" id="CHEBI:15378"/>
        <dbReference type="ChEBI" id="CHEBI:17839"/>
        <dbReference type="ChEBI" id="CHEBI:29985"/>
        <dbReference type="ChEBI" id="CHEBI:30616"/>
        <dbReference type="ChEBI" id="CHEBI:43474"/>
        <dbReference type="ChEBI" id="CHEBI:57451"/>
        <dbReference type="ChEBI" id="CHEBI:456216"/>
        <dbReference type="EC" id="6.3.2.12"/>
    </reaction>
</comment>
<dbReference type="InterPro" id="IPR036565">
    <property type="entry name" value="Mur-like_cat_sf"/>
</dbReference>
<keyword evidence="12" id="KW-0460">Magnesium</keyword>
<evidence type="ECO:0000256" key="3">
    <source>
        <dbReference type="ARBA" id="ARBA00005150"/>
    </source>
</evidence>
<dbReference type="GO" id="GO:0016874">
    <property type="term" value="F:ligase activity"/>
    <property type="evidence" value="ECO:0007669"/>
    <property type="project" value="UniProtKB-KW"/>
</dbReference>
<dbReference type="Gene3D" id="3.40.1190.10">
    <property type="entry name" value="Mur-like, catalytic domain"/>
    <property type="match status" value="1"/>
</dbReference>
<evidence type="ECO:0000256" key="7">
    <source>
        <dbReference type="ARBA" id="ARBA00019357"/>
    </source>
</evidence>
<feature type="domain" description="Mur ligase central" evidence="23">
    <location>
        <begin position="51"/>
        <end position="264"/>
    </location>
</feature>
<evidence type="ECO:0000256" key="9">
    <source>
        <dbReference type="ARBA" id="ARBA00022723"/>
    </source>
</evidence>
<dbReference type="PROSITE" id="PS01012">
    <property type="entry name" value="FOLYLPOLYGLU_SYNT_2"/>
    <property type="match status" value="1"/>
</dbReference>
<dbReference type="Pfam" id="PF08245">
    <property type="entry name" value="Mur_ligase_M"/>
    <property type="match status" value="1"/>
</dbReference>
<evidence type="ECO:0000256" key="16">
    <source>
        <dbReference type="ARBA" id="ARBA00032510"/>
    </source>
</evidence>
<evidence type="ECO:0000256" key="8">
    <source>
        <dbReference type="ARBA" id="ARBA00022598"/>
    </source>
</evidence>
<dbReference type="Gene3D" id="3.90.190.20">
    <property type="entry name" value="Mur ligase, C-terminal domain"/>
    <property type="match status" value="1"/>
</dbReference>
<keyword evidence="10 21" id="KW-0547">Nucleotide-binding</keyword>
<dbReference type="PANTHER" id="PTHR11136">
    <property type="entry name" value="FOLYLPOLYGLUTAMATE SYNTHASE-RELATED"/>
    <property type="match status" value="1"/>
</dbReference>
<dbReference type="SUPFAM" id="SSF53244">
    <property type="entry name" value="MurD-like peptide ligases, peptide-binding domain"/>
    <property type="match status" value="1"/>
</dbReference>
<dbReference type="InterPro" id="IPR001645">
    <property type="entry name" value="Folylpolyglutamate_synth"/>
</dbReference>
<evidence type="ECO:0000256" key="17">
    <source>
        <dbReference type="ARBA" id="ARBA00047493"/>
    </source>
</evidence>
<evidence type="ECO:0000256" key="19">
    <source>
        <dbReference type="ARBA" id="ARBA00049035"/>
    </source>
</evidence>
<evidence type="ECO:0000256" key="1">
    <source>
        <dbReference type="ARBA" id="ARBA00002714"/>
    </source>
</evidence>
<dbReference type="PANTHER" id="PTHR11136:SF0">
    <property type="entry name" value="DIHYDROFOLATE SYNTHETASE-RELATED"/>
    <property type="match status" value="1"/>
</dbReference>
<evidence type="ECO:0000259" key="23">
    <source>
        <dbReference type="Pfam" id="PF08245"/>
    </source>
</evidence>
<evidence type="ECO:0000256" key="6">
    <source>
        <dbReference type="ARBA" id="ARBA00013025"/>
    </source>
</evidence>
<evidence type="ECO:0000313" key="24">
    <source>
        <dbReference type="EMBL" id="MFC5191376.1"/>
    </source>
</evidence>
<keyword evidence="25" id="KW-1185">Reference proteome</keyword>
<evidence type="ECO:0000256" key="12">
    <source>
        <dbReference type="ARBA" id="ARBA00022842"/>
    </source>
</evidence>
<evidence type="ECO:0000256" key="4">
    <source>
        <dbReference type="ARBA" id="ARBA00008276"/>
    </source>
</evidence>
<sequence>MNYQETLDYLFNALPMFQRVGASAFKKDLNNTLALCSHLGNPEKKFKSIHVAGTNGKGSTSHTLAAILQSAGYKTGLYTSPHLKSFTERVRINGQEITEQAVVDFVEVNKSFLDELKPSFFEMTVALAFWYFAKEEVDIAIIEVGMGGRLDSTNVITPELSVITNIGWDHMQFLGDTLPLIAGEKAGIIKPDVPVIISQTQEETTSVFLKKAIENHAQITFADQKIQLQKLTSDNGLAKYAVSENGKTYTLEYGLQGDYQLYNLPGILEAVDQLRRMSWTISENALRKGLKEVAQLTGLKGRWQILVEKPTVIADTGHNEPGIRAILSQLKSYSFDQLWMVLGMVQDKDISKILALLPKDAQYVFCQADLPRAMPAELLAEKAAEYGLKGEVISEVNQALQFARKNAGADDLIFVGGSTFVVAEIEDL</sequence>
<reference evidence="25" key="1">
    <citation type="journal article" date="2019" name="Int. J. Syst. Evol. Microbiol.">
        <title>The Global Catalogue of Microorganisms (GCM) 10K type strain sequencing project: providing services to taxonomists for standard genome sequencing and annotation.</title>
        <authorList>
            <consortium name="The Broad Institute Genomics Platform"/>
            <consortium name="The Broad Institute Genome Sequencing Center for Infectious Disease"/>
            <person name="Wu L."/>
            <person name="Ma J."/>
        </authorList>
    </citation>
    <scope>NUCLEOTIDE SEQUENCE [LARGE SCALE GENOMIC DNA]</scope>
    <source>
        <strain evidence="25">CGMCC 1.7030</strain>
    </source>
</reference>
<comment type="similarity">
    <text evidence="4 21">Belongs to the folylpolyglutamate synthase family.</text>
</comment>
<evidence type="ECO:0000256" key="11">
    <source>
        <dbReference type="ARBA" id="ARBA00022840"/>
    </source>
</evidence>
<name>A0ABW0BUN4_9BACT</name>
<accession>A0ABW0BUN4</accession>
<comment type="catalytic activity">
    <reaction evidence="19">
        <text>(6R)-5,10-methylenetetrahydrofolyl-(gamma-L-Glu)(n) + L-glutamate + ATP = (6R)-5,10-methylenetetrahydrofolyl-(gamma-L-Glu)(n+1) + ADP + phosphate + H(+)</text>
        <dbReference type="Rhea" id="RHEA:51912"/>
        <dbReference type="Rhea" id="RHEA-COMP:13257"/>
        <dbReference type="Rhea" id="RHEA-COMP:13258"/>
        <dbReference type="ChEBI" id="CHEBI:15378"/>
        <dbReference type="ChEBI" id="CHEBI:29985"/>
        <dbReference type="ChEBI" id="CHEBI:30616"/>
        <dbReference type="ChEBI" id="CHEBI:43474"/>
        <dbReference type="ChEBI" id="CHEBI:136572"/>
        <dbReference type="ChEBI" id="CHEBI:456216"/>
        <dbReference type="EC" id="6.3.2.17"/>
    </reaction>
</comment>
<comment type="pathway">
    <text evidence="2">Cofactor biosynthesis; tetrahydrofolate biosynthesis; 7,8-dihydrofolate from 2-amino-4-hydroxy-6-hydroxymethyl-7,8-dihydropteridine diphosphate and 4-aminobenzoate: step 2/2.</text>
</comment>
<dbReference type="EC" id="6.3.2.17" evidence="6"/>
<evidence type="ECO:0000259" key="22">
    <source>
        <dbReference type="Pfam" id="PF02875"/>
    </source>
</evidence>
<dbReference type="InterPro" id="IPR004101">
    <property type="entry name" value="Mur_ligase_C"/>
</dbReference>
<gene>
    <name evidence="24" type="ORF">ACFPIK_06325</name>
</gene>
<dbReference type="SUPFAM" id="SSF53623">
    <property type="entry name" value="MurD-like peptide ligases, catalytic domain"/>
    <property type="match status" value="1"/>
</dbReference>
<keyword evidence="13" id="KW-0289">Folate biosynthesis</keyword>
<evidence type="ECO:0000313" key="25">
    <source>
        <dbReference type="Proteomes" id="UP001596163"/>
    </source>
</evidence>
<keyword evidence="9" id="KW-0479">Metal-binding</keyword>
<evidence type="ECO:0000256" key="15">
    <source>
        <dbReference type="ARBA" id="ARBA00030592"/>
    </source>
</evidence>
<dbReference type="PIRSF" id="PIRSF001563">
    <property type="entry name" value="Folylpolyglu_synth"/>
    <property type="match status" value="1"/>
</dbReference>
<comment type="catalytic activity">
    <reaction evidence="17">
        <text>(6S)-5,6,7,8-tetrahydrofolyl-(gamma-L-Glu)(n) + L-glutamate + ATP = (6S)-5,6,7,8-tetrahydrofolyl-(gamma-L-Glu)(n+1) + ADP + phosphate + H(+)</text>
        <dbReference type="Rhea" id="RHEA:10580"/>
        <dbReference type="Rhea" id="RHEA-COMP:14738"/>
        <dbReference type="Rhea" id="RHEA-COMP:14740"/>
        <dbReference type="ChEBI" id="CHEBI:15378"/>
        <dbReference type="ChEBI" id="CHEBI:29985"/>
        <dbReference type="ChEBI" id="CHEBI:30616"/>
        <dbReference type="ChEBI" id="CHEBI:43474"/>
        <dbReference type="ChEBI" id="CHEBI:141005"/>
        <dbReference type="ChEBI" id="CHEBI:456216"/>
        <dbReference type="EC" id="6.3.2.17"/>
    </reaction>
</comment>
<dbReference type="RefSeq" id="WP_377913356.1">
    <property type="nucleotide sequence ID" value="NZ_JBHSKS010000003.1"/>
</dbReference>
<dbReference type="InterPro" id="IPR018109">
    <property type="entry name" value="Folylpolyglutamate_synth_CS"/>
</dbReference>
<evidence type="ECO:0000256" key="14">
    <source>
        <dbReference type="ARBA" id="ARBA00030048"/>
    </source>
</evidence>
<evidence type="ECO:0000256" key="13">
    <source>
        <dbReference type="ARBA" id="ARBA00022909"/>
    </source>
</evidence>
<proteinExistence type="inferred from homology"/>
<evidence type="ECO:0000256" key="2">
    <source>
        <dbReference type="ARBA" id="ARBA00004799"/>
    </source>
</evidence>